<dbReference type="Proteomes" id="UP000196239">
    <property type="component" value="Chromosome 1"/>
</dbReference>
<feature type="transmembrane region" description="Helical" evidence="1">
    <location>
        <begin position="6"/>
        <end position="25"/>
    </location>
</feature>
<protein>
    <submittedName>
        <fullName evidence="2">Uncharacterized protein</fullName>
    </submittedName>
</protein>
<organism evidence="2 3">
    <name type="scientific">Nitrosotalea devaniterrae</name>
    <dbReference type="NCBI Taxonomy" id="1078905"/>
    <lineage>
        <taxon>Archaea</taxon>
        <taxon>Nitrososphaerota</taxon>
        <taxon>Nitrososphaeria</taxon>
        <taxon>Nitrosotaleales</taxon>
        <taxon>Nitrosotaleaceae</taxon>
        <taxon>Nitrosotalea</taxon>
    </lineage>
</organism>
<dbReference type="EMBL" id="LN890280">
    <property type="protein sequence ID" value="CUR52028.1"/>
    <property type="molecule type" value="Genomic_DNA"/>
</dbReference>
<keyword evidence="3" id="KW-1185">Reference proteome</keyword>
<name>A0A128A3W9_9ARCH</name>
<sequence>MKTVTIALLIVSVAIFGIFLFLETFKPAPTAVIQLSATAETSPGNVRVHTLQQLADIDSNTVILDNSTLDKIPVLKNAIDHAFSKFEPPPLHGVHTFTTDISQGDADAILQLAGDKAEQLPELQTNDTNFGVNFTTDTSTMEFKLDNFYYHVIIEQLVPLP</sequence>
<evidence type="ECO:0000313" key="3">
    <source>
        <dbReference type="Proteomes" id="UP000196239"/>
    </source>
</evidence>
<evidence type="ECO:0000313" key="2">
    <source>
        <dbReference type="EMBL" id="CUR52028.1"/>
    </source>
</evidence>
<dbReference type="AlphaFoldDB" id="A0A128A3W9"/>
<reference evidence="3" key="1">
    <citation type="submission" date="2015-10" db="EMBL/GenBank/DDBJ databases">
        <authorList>
            <person name="Lehtovirta-Morley L.E."/>
            <person name="Vieille C."/>
        </authorList>
    </citation>
    <scope>NUCLEOTIDE SEQUENCE [LARGE SCALE GENOMIC DNA]</scope>
</reference>
<evidence type="ECO:0000256" key="1">
    <source>
        <dbReference type="SAM" id="Phobius"/>
    </source>
</evidence>
<keyword evidence="1" id="KW-0472">Membrane</keyword>
<keyword evidence="1" id="KW-1133">Transmembrane helix</keyword>
<gene>
    <name evidence="2" type="ORF">NDEV_1263</name>
</gene>
<dbReference type="KEGG" id="ndv:NDEV_1263"/>
<proteinExistence type="predicted"/>
<keyword evidence="1" id="KW-0812">Transmembrane</keyword>
<accession>A0A128A3W9</accession>